<protein>
    <submittedName>
        <fullName evidence="1">Uncharacterized protein</fullName>
    </submittedName>
</protein>
<organism evidence="1 2">
    <name type="scientific">Breznakia pachnodae</name>
    <dbReference type="NCBI Taxonomy" id="265178"/>
    <lineage>
        <taxon>Bacteria</taxon>
        <taxon>Bacillati</taxon>
        <taxon>Bacillota</taxon>
        <taxon>Erysipelotrichia</taxon>
        <taxon>Erysipelotrichales</taxon>
        <taxon>Erysipelotrichaceae</taxon>
        <taxon>Breznakia</taxon>
    </lineage>
</organism>
<gene>
    <name evidence="1" type="ORF">J2S15_000427</name>
</gene>
<name>A0ABU0DYP4_9FIRM</name>
<dbReference type="Proteomes" id="UP001230220">
    <property type="component" value="Unassembled WGS sequence"/>
</dbReference>
<proteinExistence type="predicted"/>
<dbReference type="CDD" id="cd19958">
    <property type="entry name" value="pyocin_knob"/>
    <property type="match status" value="1"/>
</dbReference>
<dbReference type="RefSeq" id="WP_307405027.1">
    <property type="nucleotide sequence ID" value="NZ_JAUSUR010000001.1"/>
</dbReference>
<reference evidence="1 2" key="1">
    <citation type="submission" date="2023-07" db="EMBL/GenBank/DDBJ databases">
        <title>Genomic Encyclopedia of Type Strains, Phase IV (KMG-IV): sequencing the most valuable type-strain genomes for metagenomic binning, comparative biology and taxonomic classification.</title>
        <authorList>
            <person name="Goeker M."/>
        </authorList>
    </citation>
    <scope>NUCLEOTIDE SEQUENCE [LARGE SCALE GENOMIC DNA]</scope>
    <source>
        <strain evidence="1 2">DSM 16784</strain>
    </source>
</reference>
<accession>A0ABU0DYP4</accession>
<evidence type="ECO:0000313" key="1">
    <source>
        <dbReference type="EMBL" id="MDQ0359696.1"/>
    </source>
</evidence>
<dbReference type="EMBL" id="JAUSUR010000001">
    <property type="protein sequence ID" value="MDQ0359696.1"/>
    <property type="molecule type" value="Genomic_DNA"/>
</dbReference>
<comment type="caution">
    <text evidence="1">The sequence shown here is derived from an EMBL/GenBank/DDBJ whole genome shotgun (WGS) entry which is preliminary data.</text>
</comment>
<keyword evidence="2" id="KW-1185">Reference proteome</keyword>
<sequence length="285" mass="31247">MAILKIKNETTKEWEDIITIKGDKGDKPSHEIDGTKIRFQNPDGTYGEWIELEVLTAEQVPTEDGSNVQTKLNNSFNLGNDSHGNPYMQNIRGYIPLEGKSLDNEIYTGIYYCSNCINRPIEINGWMQVFGGGNDTKQVYHLVGTAQATFTRLKMNGVWGGWKLVSGKILIFSTLANTFTEGNTISLTRTELNMYDRIKVHVATTATPSSIAGVIECSYLEDLLSYTGSNPISGTTTGSELGLGTIKLYAGAVNLTIQVCRSFRIIPSAASATQTLCIKKIEGIV</sequence>
<evidence type="ECO:0000313" key="2">
    <source>
        <dbReference type="Proteomes" id="UP001230220"/>
    </source>
</evidence>